<dbReference type="PANTHER" id="PTHR31118:SF32">
    <property type="entry name" value="KYNURENINE FORMAMIDASE"/>
    <property type="match status" value="1"/>
</dbReference>
<dbReference type="SUPFAM" id="SSF102198">
    <property type="entry name" value="Putative cyclase"/>
    <property type="match status" value="1"/>
</dbReference>
<dbReference type="Proteomes" id="UP001232725">
    <property type="component" value="Unassembled WGS sequence"/>
</dbReference>
<dbReference type="Pfam" id="PF04199">
    <property type="entry name" value="Cyclase"/>
    <property type="match status" value="1"/>
</dbReference>
<comment type="caution">
    <text evidence="1">The sequence shown here is derived from an EMBL/GenBank/DDBJ whole genome shotgun (WGS) entry which is preliminary data.</text>
</comment>
<dbReference type="RefSeq" id="WP_305995996.1">
    <property type="nucleotide sequence ID" value="NZ_JAVALS010000003.1"/>
</dbReference>
<evidence type="ECO:0000313" key="1">
    <source>
        <dbReference type="EMBL" id="MDP5226953.1"/>
    </source>
</evidence>
<dbReference type="EMBL" id="JAVALS010000003">
    <property type="protein sequence ID" value="MDP5226953.1"/>
    <property type="molecule type" value="Genomic_DNA"/>
</dbReference>
<protein>
    <submittedName>
        <fullName evidence="1">Cyclase family protein</fullName>
    </submittedName>
</protein>
<dbReference type="InterPro" id="IPR007325">
    <property type="entry name" value="KFase/CYL"/>
</dbReference>
<evidence type="ECO:0000313" key="2">
    <source>
        <dbReference type="Proteomes" id="UP001232725"/>
    </source>
</evidence>
<dbReference type="Gene3D" id="3.50.30.50">
    <property type="entry name" value="Putative cyclase"/>
    <property type="match status" value="1"/>
</dbReference>
<dbReference type="InterPro" id="IPR037175">
    <property type="entry name" value="KFase_sf"/>
</dbReference>
<sequence length="226" mass="23416">MRIIDLSPPIGPGTPGWPGDQPFDARLRWGIADGESVNVQTVTTSAHLGSHIDAPFHVDPDGAGIEGVPLDACVGDCLVLDVHGLLSQDGTTAGFAPAAEVRERIGSLLSVAGDAAGRAPVERLLLRHRSAPPAQWDPGMPGLDPELVEWFGAQGGRLLGIDLDSFDPTDSKDLPAHHAALKHGVVILEGLDLGPAPEGVSGLIALPVPWVGADAAPVRAVLRVQD</sequence>
<reference evidence="1 2" key="1">
    <citation type="submission" date="2023-08" db="EMBL/GenBank/DDBJ databases">
        <title>Arthrobacter horti sp. nov., isolated from forest soil.</title>
        <authorList>
            <person name="Park M."/>
        </authorList>
    </citation>
    <scope>NUCLEOTIDE SEQUENCE [LARGE SCALE GENOMIC DNA]</scope>
    <source>
        <strain evidence="1 2">YJM1</strain>
    </source>
</reference>
<name>A0ABT9IMY0_9MICC</name>
<accession>A0ABT9IMY0</accession>
<proteinExistence type="predicted"/>
<gene>
    <name evidence="1" type="ORF">Q9R02_07310</name>
</gene>
<keyword evidence="2" id="KW-1185">Reference proteome</keyword>
<dbReference type="PANTHER" id="PTHR31118">
    <property type="entry name" value="CYCLASE-LIKE PROTEIN 2"/>
    <property type="match status" value="1"/>
</dbReference>
<organism evidence="1 2">
    <name type="scientific">Arthrobacter horti</name>
    <dbReference type="NCBI Taxonomy" id="3068273"/>
    <lineage>
        <taxon>Bacteria</taxon>
        <taxon>Bacillati</taxon>
        <taxon>Actinomycetota</taxon>
        <taxon>Actinomycetes</taxon>
        <taxon>Micrococcales</taxon>
        <taxon>Micrococcaceae</taxon>
        <taxon>Arthrobacter</taxon>
    </lineage>
</organism>